<keyword evidence="3" id="KW-1185">Reference proteome</keyword>
<organism evidence="2 3">
    <name type="scientific">Halogranum rubrum</name>
    <dbReference type="NCBI Taxonomy" id="553466"/>
    <lineage>
        <taxon>Archaea</taxon>
        <taxon>Methanobacteriati</taxon>
        <taxon>Methanobacteriota</taxon>
        <taxon>Stenosarchaea group</taxon>
        <taxon>Halobacteria</taxon>
        <taxon>Halobacteriales</taxon>
        <taxon>Haloferacaceae</taxon>
    </lineage>
</organism>
<dbReference type="Proteomes" id="UP000199607">
    <property type="component" value="Unassembled WGS sequence"/>
</dbReference>
<reference evidence="3" key="1">
    <citation type="submission" date="2016-10" db="EMBL/GenBank/DDBJ databases">
        <authorList>
            <person name="Varghese N."/>
            <person name="Submissions S."/>
        </authorList>
    </citation>
    <scope>NUCLEOTIDE SEQUENCE [LARGE SCALE GENOMIC DNA]</scope>
    <source>
        <strain evidence="3">CGMCC 1.7738</strain>
    </source>
</reference>
<accession>A0A1I4HSL9</accession>
<gene>
    <name evidence="2" type="ORF">SAMN04487950_3817</name>
</gene>
<name>A0A1I4HSL9_9EURY</name>
<dbReference type="AlphaFoldDB" id="A0A1I4HSL9"/>
<evidence type="ECO:0000313" key="2">
    <source>
        <dbReference type="EMBL" id="SFL45258.1"/>
    </source>
</evidence>
<proteinExistence type="predicted"/>
<protein>
    <submittedName>
        <fullName evidence="2">Uncharacterized protein</fullName>
    </submittedName>
</protein>
<dbReference type="EMBL" id="FOTC01000006">
    <property type="protein sequence ID" value="SFL45258.1"/>
    <property type="molecule type" value="Genomic_DNA"/>
</dbReference>
<evidence type="ECO:0000256" key="1">
    <source>
        <dbReference type="SAM" id="MobiDB-lite"/>
    </source>
</evidence>
<feature type="region of interest" description="Disordered" evidence="1">
    <location>
        <begin position="24"/>
        <end position="55"/>
    </location>
</feature>
<sequence>MLIVDFPLNRGIAGIPATLLVTGQKPKSEKEDGSELPIAQLSGGCDDVGETVELG</sequence>
<evidence type="ECO:0000313" key="3">
    <source>
        <dbReference type="Proteomes" id="UP000199607"/>
    </source>
</evidence>